<feature type="domain" description="Peptidase M56" evidence="2">
    <location>
        <begin position="37"/>
        <end position="248"/>
    </location>
</feature>
<evidence type="ECO:0000259" key="2">
    <source>
        <dbReference type="Pfam" id="PF05569"/>
    </source>
</evidence>
<sequence>MMIVLKIILCSSLLLTVYYVFLQKEKMYGFNRFYLLFSLVFSYTVPFISIQSEAQKPVNRLQKTIEATLQVMDITPKQESFNWMNLIWILYGIVTLIFLTRTIISYLKIKNLKGEKMIYQNQNIIITNESISPFSFWNTIYLGKNYLIDNKIDSRIFLHEKSHLEQKHSIDIIIVEIIKAFTWFNPSVYFYKKAIITNHEFLADESVLKNDFTIKDYQNLILEEIISNQNYNLTHTFNFKNTKKRFIMMNTKKSKITDLKKVISIPVLMIAFGLFVQRTYATPIEKMIEKTQETISEPVKDQIIENNEENSNVFKNDALHNETENVAELLKKANTEKEVQDTIRPKEGKNTIVKQETSQSTTNETVKEEPTLLPQYPGGINELRNNISKSFDGNKVNVSKETYRTEINYTVLEDGNIADVKAAGNNEAFNTEAVNSFKKANENITWKPAEKDGKQVRYRMRIPLTMYFQN</sequence>
<dbReference type="OrthoDB" id="1522859at2"/>
<dbReference type="PANTHER" id="PTHR34978:SF3">
    <property type="entry name" value="SLR0241 PROTEIN"/>
    <property type="match status" value="1"/>
</dbReference>
<evidence type="ECO:0000313" key="3">
    <source>
        <dbReference type="EMBL" id="SIS84784.1"/>
    </source>
</evidence>
<feature type="transmembrane region" description="Helical" evidence="1">
    <location>
        <begin position="86"/>
        <end position="107"/>
    </location>
</feature>
<evidence type="ECO:0000256" key="1">
    <source>
        <dbReference type="SAM" id="Phobius"/>
    </source>
</evidence>
<keyword evidence="1" id="KW-0812">Transmembrane</keyword>
<proteinExistence type="predicted"/>
<dbReference type="Proteomes" id="UP000185781">
    <property type="component" value="Unassembled WGS sequence"/>
</dbReference>
<dbReference type="PANTHER" id="PTHR34978">
    <property type="entry name" value="POSSIBLE SENSOR-TRANSDUCER PROTEIN BLAR"/>
    <property type="match status" value="1"/>
</dbReference>
<dbReference type="EMBL" id="FTOV01000003">
    <property type="protein sequence ID" value="SIS84784.1"/>
    <property type="molecule type" value="Genomic_DNA"/>
</dbReference>
<evidence type="ECO:0000313" key="4">
    <source>
        <dbReference type="Proteomes" id="UP000185781"/>
    </source>
</evidence>
<name>A0A1N7MF90_9FLAO</name>
<dbReference type="RefSeq" id="WP_084196377.1">
    <property type="nucleotide sequence ID" value="NZ_FTOV01000003.1"/>
</dbReference>
<keyword evidence="1" id="KW-0472">Membrane</keyword>
<dbReference type="Pfam" id="PF05569">
    <property type="entry name" value="Peptidase_M56"/>
    <property type="match status" value="1"/>
</dbReference>
<dbReference type="InterPro" id="IPR008756">
    <property type="entry name" value="Peptidase_M56"/>
</dbReference>
<feature type="transmembrane region" description="Helical" evidence="1">
    <location>
        <begin position="262"/>
        <end position="280"/>
    </location>
</feature>
<feature type="transmembrane region" description="Helical" evidence="1">
    <location>
        <begin position="6"/>
        <end position="22"/>
    </location>
</feature>
<accession>A0A1N7MF90</accession>
<organism evidence="3 4">
    <name type="scientific">Chryseobacterium gambrini</name>
    <dbReference type="NCBI Taxonomy" id="373672"/>
    <lineage>
        <taxon>Bacteria</taxon>
        <taxon>Pseudomonadati</taxon>
        <taxon>Bacteroidota</taxon>
        <taxon>Flavobacteriia</taxon>
        <taxon>Flavobacteriales</taxon>
        <taxon>Weeksellaceae</taxon>
        <taxon>Chryseobacterium group</taxon>
        <taxon>Chryseobacterium</taxon>
    </lineage>
</organism>
<protein>
    <submittedName>
        <fullName evidence="3">Signal transducer regulating beta-lactamase production, contains metallopeptidase domain</fullName>
    </submittedName>
</protein>
<reference evidence="3 4" key="1">
    <citation type="submission" date="2017-01" db="EMBL/GenBank/DDBJ databases">
        <authorList>
            <person name="Mah S.A."/>
            <person name="Swanson W.J."/>
            <person name="Moy G.W."/>
            <person name="Vacquier V.D."/>
        </authorList>
    </citation>
    <scope>NUCLEOTIDE SEQUENCE [LARGE SCALE GENOMIC DNA]</scope>
    <source>
        <strain evidence="3 4">DSM 18014</strain>
    </source>
</reference>
<dbReference type="Gene3D" id="3.30.1150.10">
    <property type="match status" value="1"/>
</dbReference>
<keyword evidence="1" id="KW-1133">Transmembrane helix</keyword>
<dbReference type="AlphaFoldDB" id="A0A1N7MF90"/>
<feature type="transmembrane region" description="Helical" evidence="1">
    <location>
        <begin position="34"/>
        <end position="52"/>
    </location>
</feature>
<dbReference type="STRING" id="373672.SAMN05421785_103182"/>
<gene>
    <name evidence="3" type="ORF">SAMN05421785_103182</name>
</gene>
<dbReference type="InterPro" id="IPR052173">
    <property type="entry name" value="Beta-lactam_resp_regulator"/>
</dbReference>